<sequence length="364" mass="39227">MASGLAVSRLQAIRDLPSPVLGLDVLHAAPTHVPSTLHLQLVQGQQAQPRQGTEPSSTELDLAQIDDAIAMLSSNIIPPSQLRDRTKQQLAEAALAAREEGKRLKRHGDALGREKSVPDHAMLALLHQYDGLLCYILSFWLDDEAAGRSTTGGKNKTVCMIDNWTSLLGRGLLRFVTDSCHRLHQPNLASLCMLLEGLILQKISTFERRVLHHQVSSSMGKSSGSSVTSDHGPTPPGESPAGSTSAGSIAAGVTERSSQDMLNSFVRISSNLETISRYLNQSYSSLAKAIANDTNLAPVRELTRTSLIEHDDVPSSLGEMYSFAWPLNVHCPASIPHACFFAKAVLHAQAKSSKSAFMPSQAVL</sequence>
<feature type="region of interest" description="Disordered" evidence="1">
    <location>
        <begin position="217"/>
        <end position="252"/>
    </location>
</feature>
<reference evidence="2 3" key="2">
    <citation type="journal article" date="2012" name="Open Biol.">
        <title>Characteristics of nucleosomes and linker DNA regions on the genome of the basidiomycete Mixia osmundae revealed by mono- and dinucleosome mapping.</title>
        <authorList>
            <person name="Nishida H."/>
            <person name="Kondo S."/>
            <person name="Matsumoto T."/>
            <person name="Suzuki Y."/>
            <person name="Yoshikawa H."/>
            <person name="Taylor T.D."/>
            <person name="Sugiyama J."/>
        </authorList>
    </citation>
    <scope>NUCLEOTIDE SEQUENCE [LARGE SCALE GENOMIC DNA]</scope>
    <source>
        <strain evidence="3">CBS 9802 / IAM 14324 / JCM 22182 / KY 12970</strain>
    </source>
</reference>
<dbReference type="eggNOG" id="ENOG502R2RN">
    <property type="taxonomic scope" value="Eukaryota"/>
</dbReference>
<protein>
    <submittedName>
        <fullName evidence="2">Uncharacterized protein</fullName>
    </submittedName>
</protein>
<dbReference type="AlphaFoldDB" id="G7DZ12"/>
<evidence type="ECO:0000313" key="3">
    <source>
        <dbReference type="Proteomes" id="UP000009131"/>
    </source>
</evidence>
<feature type="compositionally biased region" description="Low complexity" evidence="1">
    <location>
        <begin position="217"/>
        <end position="229"/>
    </location>
</feature>
<dbReference type="EMBL" id="BABT02000067">
    <property type="protein sequence ID" value="GAA95822.1"/>
    <property type="molecule type" value="Genomic_DNA"/>
</dbReference>
<keyword evidence="3" id="KW-1185">Reference proteome</keyword>
<name>G7DZ12_MIXOS</name>
<organism evidence="2 3">
    <name type="scientific">Mixia osmundae (strain CBS 9802 / IAM 14324 / JCM 22182 / KY 12970)</name>
    <dbReference type="NCBI Taxonomy" id="764103"/>
    <lineage>
        <taxon>Eukaryota</taxon>
        <taxon>Fungi</taxon>
        <taxon>Dikarya</taxon>
        <taxon>Basidiomycota</taxon>
        <taxon>Pucciniomycotina</taxon>
        <taxon>Mixiomycetes</taxon>
        <taxon>Mixiales</taxon>
        <taxon>Mixiaceae</taxon>
        <taxon>Mixia</taxon>
    </lineage>
</organism>
<proteinExistence type="predicted"/>
<dbReference type="RefSeq" id="XP_014566824.1">
    <property type="nucleotide sequence ID" value="XM_014711338.1"/>
</dbReference>
<feature type="compositionally biased region" description="Low complexity" evidence="1">
    <location>
        <begin position="239"/>
        <end position="252"/>
    </location>
</feature>
<dbReference type="Proteomes" id="UP000009131">
    <property type="component" value="Unassembled WGS sequence"/>
</dbReference>
<evidence type="ECO:0000256" key="1">
    <source>
        <dbReference type="SAM" id="MobiDB-lite"/>
    </source>
</evidence>
<reference evidence="2 3" key="1">
    <citation type="journal article" date="2011" name="J. Gen. Appl. Microbiol.">
        <title>Draft genome sequencing of the enigmatic basidiomycete Mixia osmundae.</title>
        <authorList>
            <person name="Nishida H."/>
            <person name="Nagatsuka Y."/>
            <person name="Sugiyama J."/>
        </authorList>
    </citation>
    <scope>NUCLEOTIDE SEQUENCE [LARGE SCALE GENOMIC DNA]</scope>
    <source>
        <strain evidence="3">CBS 9802 / IAM 14324 / JCM 22182 / KY 12970</strain>
    </source>
</reference>
<comment type="caution">
    <text evidence="2">The sequence shown here is derived from an EMBL/GenBank/DDBJ whole genome shotgun (WGS) entry which is preliminary data.</text>
</comment>
<accession>G7DZ12</accession>
<gene>
    <name evidence="2" type="primary">Mo02479</name>
    <name evidence="2" type="ORF">E5Q_02479</name>
</gene>
<dbReference type="STRING" id="764103.G7DZ12"/>
<dbReference type="InParanoid" id="G7DZ12"/>
<evidence type="ECO:0000313" key="2">
    <source>
        <dbReference type="EMBL" id="GAA95822.1"/>
    </source>
</evidence>
<dbReference type="HOGENOM" id="CLU_760938_0_0_1"/>